<organism evidence="2 3">
    <name type="scientific">Paractinoplanes durhamensis</name>
    <dbReference type="NCBI Taxonomy" id="113563"/>
    <lineage>
        <taxon>Bacteria</taxon>
        <taxon>Bacillati</taxon>
        <taxon>Actinomycetota</taxon>
        <taxon>Actinomycetes</taxon>
        <taxon>Micromonosporales</taxon>
        <taxon>Micromonosporaceae</taxon>
        <taxon>Paractinoplanes</taxon>
    </lineage>
</organism>
<feature type="domain" description="PAS" evidence="1">
    <location>
        <begin position="26"/>
        <end position="52"/>
    </location>
</feature>
<dbReference type="InterPro" id="IPR000014">
    <property type="entry name" value="PAS"/>
</dbReference>
<dbReference type="PROSITE" id="PS50112">
    <property type="entry name" value="PAS"/>
    <property type="match status" value="1"/>
</dbReference>
<sequence length="462" mass="49857">MRHARPAVTGRESTFRVSDLFFSRTDAKGRILSCNEVFVRVSGYAREELIGEPHNMVRHPWMPRSVFALVWDRLAAGLQISAYTVNLAADGSYYWVLASIRPVTGGYLSIRQKPCHPELFAAVQAIYTDVLNAERAAEAAGAAGPEIIAAGTAQLGELLTGAGFAGYEAFMGQLLPAEVAARTEVMEAAQEQFHASGRPDRRGAALQAAELGQEYARVSDSLLALVQRIDMFESHGAQLADQSAYVRDLARKIYLFSLQTALLGHQLGERAAGVSAVAGLVKDGVGGILAAAELLTNIIDRIRTTLGALAYSVAASKLEADALRTFVTELIRDQAPDPILIDDLGLLAEGISDDVRTTSRLLGELRDLMPQLRTPLGQLDALLREMGTLTFNGRVECSRIDDGADAVKLFAQIRGLVREAAKRLSGVDNFSEMIAAAAREGQTIDTTVHALVRRIADTRRSA</sequence>
<dbReference type="RefSeq" id="WP_203728159.1">
    <property type="nucleotide sequence ID" value="NZ_BAAATX010000001.1"/>
</dbReference>
<dbReference type="Proteomes" id="UP000637628">
    <property type="component" value="Unassembled WGS sequence"/>
</dbReference>
<evidence type="ECO:0000313" key="3">
    <source>
        <dbReference type="Proteomes" id="UP000637628"/>
    </source>
</evidence>
<evidence type="ECO:0000313" key="2">
    <source>
        <dbReference type="EMBL" id="GIE02421.1"/>
    </source>
</evidence>
<dbReference type="Pfam" id="PF08447">
    <property type="entry name" value="PAS_3"/>
    <property type="match status" value="1"/>
</dbReference>
<dbReference type="EMBL" id="BOML01000031">
    <property type="protein sequence ID" value="GIE02421.1"/>
    <property type="molecule type" value="Genomic_DNA"/>
</dbReference>
<dbReference type="SUPFAM" id="SSF55785">
    <property type="entry name" value="PYP-like sensor domain (PAS domain)"/>
    <property type="match status" value="1"/>
</dbReference>
<dbReference type="CDD" id="cd00130">
    <property type="entry name" value="PAS"/>
    <property type="match status" value="1"/>
</dbReference>
<dbReference type="Gene3D" id="3.30.450.20">
    <property type="entry name" value="PAS domain"/>
    <property type="match status" value="1"/>
</dbReference>
<dbReference type="InterPro" id="IPR035965">
    <property type="entry name" value="PAS-like_dom_sf"/>
</dbReference>
<keyword evidence="3" id="KW-1185">Reference proteome</keyword>
<comment type="caution">
    <text evidence="2">The sequence shown here is derived from an EMBL/GenBank/DDBJ whole genome shotgun (WGS) entry which is preliminary data.</text>
</comment>
<reference evidence="2 3" key="1">
    <citation type="submission" date="2021-01" db="EMBL/GenBank/DDBJ databases">
        <title>Whole genome shotgun sequence of Actinoplanes durhamensis NBRC 14914.</title>
        <authorList>
            <person name="Komaki H."/>
            <person name="Tamura T."/>
        </authorList>
    </citation>
    <scope>NUCLEOTIDE SEQUENCE [LARGE SCALE GENOMIC DNA]</scope>
    <source>
        <strain evidence="2 3">NBRC 14914</strain>
    </source>
</reference>
<accession>A0ABQ3YXZ0</accession>
<name>A0ABQ3YXZ0_9ACTN</name>
<dbReference type="NCBIfam" id="TIGR00229">
    <property type="entry name" value="sensory_box"/>
    <property type="match status" value="1"/>
</dbReference>
<dbReference type="InterPro" id="IPR013655">
    <property type="entry name" value="PAS_fold_3"/>
</dbReference>
<protein>
    <submittedName>
        <fullName evidence="2">Methyl-accepting chemotaxis protein</fullName>
    </submittedName>
</protein>
<evidence type="ECO:0000259" key="1">
    <source>
        <dbReference type="PROSITE" id="PS50112"/>
    </source>
</evidence>
<gene>
    <name evidence="2" type="ORF">Adu01nite_37710</name>
</gene>
<proteinExistence type="predicted"/>